<proteinExistence type="inferred from homology"/>
<keyword evidence="17" id="KW-1185">Reference proteome</keyword>
<dbReference type="PRINTS" id="PR01243">
    <property type="entry name" value="NUCDPKINASE"/>
</dbReference>
<comment type="catalytic activity">
    <reaction evidence="12">
        <text>a ribonucleoside 5'-diphosphate + ATP = a ribonucleoside 5'-triphosphate + ADP</text>
        <dbReference type="Rhea" id="RHEA:18113"/>
        <dbReference type="ChEBI" id="CHEBI:30616"/>
        <dbReference type="ChEBI" id="CHEBI:57930"/>
        <dbReference type="ChEBI" id="CHEBI:61557"/>
        <dbReference type="ChEBI" id="CHEBI:456216"/>
        <dbReference type="EC" id="2.7.4.6"/>
    </reaction>
</comment>
<reference evidence="16 17" key="1">
    <citation type="submission" date="2016-09" db="EMBL/GenBank/DDBJ databases">
        <title>Complete genome sequence of Actinomyces hongkongensis HKU8.</title>
        <authorList>
            <person name="Gao Y.-X."/>
            <person name="Zhou Y.-Y."/>
            <person name="Xie Y."/>
            <person name="Wang M."/>
            <person name="Wang S.-J."/>
            <person name="Shen S.-G."/>
        </authorList>
    </citation>
    <scope>NUCLEOTIDE SEQUENCE [LARGE SCALE GENOMIC DNA]</scope>
    <source>
        <strain evidence="16 17">HKU8</strain>
    </source>
</reference>
<evidence type="ECO:0000256" key="9">
    <source>
        <dbReference type="ARBA" id="ARBA00022840"/>
    </source>
</evidence>
<dbReference type="EC" id="2.7.4.6" evidence="3 12"/>
<comment type="subcellular location">
    <subcellularLocation>
        <location evidence="12">Cytoplasm</location>
    </subcellularLocation>
</comment>
<dbReference type="GO" id="GO:0005737">
    <property type="term" value="C:cytoplasm"/>
    <property type="evidence" value="ECO:0007669"/>
    <property type="project" value="UniProtKB-SubCell"/>
</dbReference>
<dbReference type="Gene3D" id="3.30.70.141">
    <property type="entry name" value="Nucleoside diphosphate kinase-like domain"/>
    <property type="match status" value="1"/>
</dbReference>
<accession>A0A1D8B0Q8</accession>
<dbReference type="InterPro" id="IPR034907">
    <property type="entry name" value="NDK-like_dom"/>
</dbReference>
<dbReference type="SUPFAM" id="SSF54919">
    <property type="entry name" value="Nucleoside diphosphate kinase, NDK"/>
    <property type="match status" value="1"/>
</dbReference>
<feature type="binding site" evidence="12 13">
    <location>
        <position position="102"/>
    </location>
    <ligand>
        <name>ATP</name>
        <dbReference type="ChEBI" id="CHEBI:30616"/>
    </ligand>
</feature>
<evidence type="ECO:0000256" key="5">
    <source>
        <dbReference type="ARBA" id="ARBA00022679"/>
    </source>
</evidence>
<comment type="similarity">
    <text evidence="2 12 13 14">Belongs to the NDK family.</text>
</comment>
<comment type="catalytic activity">
    <reaction evidence="12">
        <text>a 2'-deoxyribonucleoside 5'-diphosphate + ATP = a 2'-deoxyribonucleoside 5'-triphosphate + ADP</text>
        <dbReference type="Rhea" id="RHEA:44640"/>
        <dbReference type="ChEBI" id="CHEBI:30616"/>
        <dbReference type="ChEBI" id="CHEBI:61560"/>
        <dbReference type="ChEBI" id="CHEBI:73316"/>
        <dbReference type="ChEBI" id="CHEBI:456216"/>
        <dbReference type="EC" id="2.7.4.6"/>
    </reaction>
</comment>
<dbReference type="Proteomes" id="UP000095214">
    <property type="component" value="Chromosome"/>
</dbReference>
<organism evidence="16 17">
    <name type="scientific">Pauljensenia hongkongensis</name>
    <dbReference type="NCBI Taxonomy" id="178339"/>
    <lineage>
        <taxon>Bacteria</taxon>
        <taxon>Bacillati</taxon>
        <taxon>Actinomycetota</taxon>
        <taxon>Actinomycetes</taxon>
        <taxon>Actinomycetales</taxon>
        <taxon>Actinomycetaceae</taxon>
        <taxon>Pauljensenia</taxon>
    </lineage>
</organism>
<dbReference type="Pfam" id="PF00334">
    <property type="entry name" value="NDK"/>
    <property type="match status" value="1"/>
</dbReference>
<evidence type="ECO:0000256" key="3">
    <source>
        <dbReference type="ARBA" id="ARBA00012966"/>
    </source>
</evidence>
<dbReference type="GO" id="GO:0046872">
    <property type="term" value="F:metal ion binding"/>
    <property type="evidence" value="ECO:0007669"/>
    <property type="project" value="UniProtKB-KW"/>
</dbReference>
<feature type="binding site" evidence="12 13">
    <location>
        <position position="26"/>
    </location>
    <ligand>
        <name>ATP</name>
        <dbReference type="ChEBI" id="CHEBI:30616"/>
    </ligand>
</feature>
<dbReference type="SMART" id="SM00562">
    <property type="entry name" value="NDK"/>
    <property type="match status" value="1"/>
</dbReference>
<keyword evidence="12" id="KW-0597">Phosphoprotein</keyword>
<evidence type="ECO:0000256" key="8">
    <source>
        <dbReference type="ARBA" id="ARBA00022777"/>
    </source>
</evidence>
<name>A0A1D8B0Q8_9ACTO</name>
<evidence type="ECO:0000256" key="11">
    <source>
        <dbReference type="ARBA" id="ARBA00023080"/>
    </source>
</evidence>
<feature type="domain" description="Nucleoside diphosphate kinase-like" evidence="15">
    <location>
        <begin position="18"/>
        <end position="155"/>
    </location>
</feature>
<evidence type="ECO:0000256" key="12">
    <source>
        <dbReference type="HAMAP-Rule" id="MF_00451"/>
    </source>
</evidence>
<keyword evidence="11 12" id="KW-0546">Nucleotide metabolism</keyword>
<dbReference type="CDD" id="cd04413">
    <property type="entry name" value="NDPk_I"/>
    <property type="match status" value="1"/>
</dbReference>
<dbReference type="EMBL" id="CP017298">
    <property type="protein sequence ID" value="AOS46726.1"/>
    <property type="molecule type" value="Genomic_DNA"/>
</dbReference>
<feature type="active site" description="Pros-phosphohistidine intermediate" evidence="12 13">
    <location>
        <position position="136"/>
    </location>
</feature>
<dbReference type="GO" id="GO:0006183">
    <property type="term" value="P:GTP biosynthetic process"/>
    <property type="evidence" value="ECO:0007669"/>
    <property type="project" value="UniProtKB-UniRule"/>
</dbReference>
<protein>
    <recommendedName>
        <fullName evidence="4 12">Nucleoside diphosphate kinase</fullName>
        <shortName evidence="12">NDK</shortName>
        <shortName evidence="12">NDP kinase</shortName>
        <ecNumber evidence="3 12">2.7.4.6</ecNumber>
    </recommendedName>
    <alternativeName>
        <fullName evidence="12">Nucleoside-2-P kinase</fullName>
    </alternativeName>
</protein>
<sequence length="156" mass="17302">MTAKSVLLDAQQLLDPDLEHTLIIVKPDGFARGFTGEIIRRIELKGYTIKGLKLMVASKELLAEHYREHKDKPFFPGLLEFMSSGPVVAIIVEGQRVVEGMRNLMGATDPTTAAAGTIRGDLGRAWNTPHMENLIHGSDSAESANREITLWFPEIY</sequence>
<evidence type="ECO:0000256" key="7">
    <source>
        <dbReference type="ARBA" id="ARBA00022741"/>
    </source>
</evidence>
<evidence type="ECO:0000313" key="17">
    <source>
        <dbReference type="Proteomes" id="UP000095214"/>
    </source>
</evidence>
<dbReference type="FunFam" id="3.30.70.141:FF:000003">
    <property type="entry name" value="Nucleoside diphosphate kinase"/>
    <property type="match status" value="1"/>
</dbReference>
<keyword evidence="12" id="KW-0963">Cytoplasm</keyword>
<dbReference type="RefSeq" id="WP_009400158.1">
    <property type="nucleotide sequence ID" value="NZ_CP017298.1"/>
</dbReference>
<dbReference type="PANTHER" id="PTHR11349">
    <property type="entry name" value="NUCLEOSIDE DIPHOSPHATE KINASE"/>
    <property type="match status" value="1"/>
</dbReference>
<dbReference type="HAMAP" id="MF_00451">
    <property type="entry name" value="NDP_kinase"/>
    <property type="match status" value="1"/>
</dbReference>
<evidence type="ECO:0000256" key="10">
    <source>
        <dbReference type="ARBA" id="ARBA00022842"/>
    </source>
</evidence>
<comment type="subunit">
    <text evidence="12">Homotetramer.</text>
</comment>
<keyword evidence="5 12" id="KW-0808">Transferase</keyword>
<keyword evidence="9 12" id="KW-0067">ATP-binding</keyword>
<dbReference type="GO" id="GO:0004550">
    <property type="term" value="F:nucleoside diphosphate kinase activity"/>
    <property type="evidence" value="ECO:0007669"/>
    <property type="project" value="UniProtKB-UniRule"/>
</dbReference>
<gene>
    <name evidence="12" type="primary">ndk</name>
    <name evidence="16" type="ORF">BH719_01550</name>
</gene>
<dbReference type="STRING" id="178339.BH719_01550"/>
<dbReference type="AlphaFoldDB" id="A0A1D8B0Q8"/>
<feature type="binding site" evidence="12 13">
    <location>
        <position position="108"/>
    </location>
    <ligand>
        <name>ATP</name>
        <dbReference type="ChEBI" id="CHEBI:30616"/>
    </ligand>
</feature>
<feature type="binding site" evidence="12 13">
    <location>
        <position position="119"/>
    </location>
    <ligand>
        <name>ATP</name>
        <dbReference type="ChEBI" id="CHEBI:30616"/>
    </ligand>
</feature>
<dbReference type="GO" id="GO:0005524">
    <property type="term" value="F:ATP binding"/>
    <property type="evidence" value="ECO:0007669"/>
    <property type="project" value="UniProtKB-UniRule"/>
</dbReference>
<evidence type="ECO:0000256" key="1">
    <source>
        <dbReference type="ARBA" id="ARBA00001946"/>
    </source>
</evidence>
<evidence type="ECO:0000259" key="15">
    <source>
        <dbReference type="SMART" id="SM00562"/>
    </source>
</evidence>
<comment type="cofactor">
    <cofactor evidence="1 12">
        <name>Mg(2+)</name>
        <dbReference type="ChEBI" id="CHEBI:18420"/>
    </cofactor>
</comment>
<feature type="binding site" evidence="12 13">
    <location>
        <position position="74"/>
    </location>
    <ligand>
        <name>ATP</name>
        <dbReference type="ChEBI" id="CHEBI:30616"/>
    </ligand>
</feature>
<dbReference type="GO" id="GO:0006241">
    <property type="term" value="P:CTP biosynthetic process"/>
    <property type="evidence" value="ECO:0007669"/>
    <property type="project" value="UniProtKB-UniRule"/>
</dbReference>
<keyword evidence="8 12" id="KW-0418">Kinase</keyword>
<evidence type="ECO:0000256" key="14">
    <source>
        <dbReference type="RuleBase" id="RU004011"/>
    </source>
</evidence>
<evidence type="ECO:0000256" key="2">
    <source>
        <dbReference type="ARBA" id="ARBA00008142"/>
    </source>
</evidence>
<dbReference type="NCBIfam" id="NF001908">
    <property type="entry name" value="PRK00668.1"/>
    <property type="match status" value="1"/>
</dbReference>
<evidence type="ECO:0000313" key="16">
    <source>
        <dbReference type="EMBL" id="AOS46726.1"/>
    </source>
</evidence>
<dbReference type="GO" id="GO:0006228">
    <property type="term" value="P:UTP biosynthetic process"/>
    <property type="evidence" value="ECO:0007669"/>
    <property type="project" value="UniProtKB-UniRule"/>
</dbReference>
<dbReference type="InterPro" id="IPR036850">
    <property type="entry name" value="NDK-like_dom_sf"/>
</dbReference>
<feature type="binding site" evidence="12 13">
    <location>
        <position position="133"/>
    </location>
    <ligand>
        <name>ATP</name>
        <dbReference type="ChEBI" id="CHEBI:30616"/>
    </ligand>
</feature>
<evidence type="ECO:0000256" key="6">
    <source>
        <dbReference type="ARBA" id="ARBA00022723"/>
    </source>
</evidence>
<dbReference type="OrthoDB" id="9801161at2"/>
<keyword evidence="10 12" id="KW-0460">Magnesium</keyword>
<dbReference type="PROSITE" id="PS51374">
    <property type="entry name" value="NDPK_LIKE"/>
    <property type="match status" value="1"/>
</dbReference>
<keyword evidence="6 12" id="KW-0479">Metal-binding</keyword>
<evidence type="ECO:0000256" key="13">
    <source>
        <dbReference type="PROSITE-ProRule" id="PRU00706"/>
    </source>
</evidence>
<dbReference type="KEGG" id="phon:BH719_01550"/>
<dbReference type="InterPro" id="IPR001564">
    <property type="entry name" value="Nucleoside_diP_kinase"/>
</dbReference>
<evidence type="ECO:0000256" key="4">
    <source>
        <dbReference type="ARBA" id="ARBA00017632"/>
    </source>
</evidence>
<keyword evidence="7 12" id="KW-0547">Nucleotide-binding</keyword>
<comment type="function">
    <text evidence="12">Major role in the synthesis of nucleoside triphosphates other than ATP. The ATP gamma phosphate is transferred to the NDP beta phosphate via a ping-pong mechanism, using a phosphorylated active-site intermediate.</text>
</comment>